<sequence length="610" mass="66882">MEVFMNFENVSFTFMRHSISLVCSMFCFLVGRVHVSAFEASDSVVFLNADVEAYPPKITLNWHSTAVNPVGYTISRKLRDEGEWLSSITLFGMATSWSDENIVLGTAYEYKVEGVFEGGQHAFGYLLSGVEVGAVENRGGIILLVEDAHASVLSSELKRLQEDLIGDGWFVIRHDVSGTSSVSEIKKLIHAEYIRDSANLKAVFLFGRIPVPYSGKFPPDGHSPSHAGAWPADVFYGDMEGDWTDSKVNETRGIDPRNHNIPGDGKFDNLFIPGTVALQVGRVDFANMSSLGESEAGLLKHYLDKNHVWRHKESAPLEEAFVIDGFESSKEAFSGSGWRNFGSLLGLSRITAGNLSSGASEVGSEECLFGFISGLGTWSTLPGITLEDWNGGRFQAVFTLLFGSYFGDWDSENNLLRGVLTSPKGGLAACFAGRPQLFLHHMGLGESIGASIITSQNNVGVYMPMGFGANGTHIALLGDPTLRMRVVAPPKYLSARMGKKENILLTWTASEDDVVGYHIYRSESPRGPFVRRNDRLVTATSFEDEGSYSQWYQVRAVTLLTGNSGSYYDLSQAVCAPVLKAKKEVQKDTKTVLFRTSEDVNGVVSRVRSR</sequence>
<comment type="caution">
    <text evidence="1">The sequence shown here is derived from an EMBL/GenBank/DDBJ whole genome shotgun (WGS) entry which is preliminary data.</text>
</comment>
<dbReference type="InterPro" id="IPR036116">
    <property type="entry name" value="FN3_sf"/>
</dbReference>
<name>A0A1G2MU92_9BACT</name>
<dbReference type="InterPro" id="IPR003961">
    <property type="entry name" value="FN3_dom"/>
</dbReference>
<proteinExistence type="predicted"/>
<dbReference type="AlphaFoldDB" id="A0A1G2MU92"/>
<evidence type="ECO:0000313" key="2">
    <source>
        <dbReference type="Proteomes" id="UP000177943"/>
    </source>
</evidence>
<gene>
    <name evidence="1" type="ORF">A3D56_00640</name>
</gene>
<organism evidence="1 2">
    <name type="scientific">Candidatus Taylorbacteria bacterium RIFCSPHIGHO2_02_FULL_45_35</name>
    <dbReference type="NCBI Taxonomy" id="1802311"/>
    <lineage>
        <taxon>Bacteria</taxon>
        <taxon>Candidatus Tayloriibacteriota</taxon>
    </lineage>
</organism>
<dbReference type="SUPFAM" id="SSF49265">
    <property type="entry name" value="Fibronectin type III"/>
    <property type="match status" value="2"/>
</dbReference>
<evidence type="ECO:0008006" key="3">
    <source>
        <dbReference type="Google" id="ProtNLM"/>
    </source>
</evidence>
<dbReference type="EMBL" id="MHRP01000011">
    <property type="protein sequence ID" value="OHA27450.1"/>
    <property type="molecule type" value="Genomic_DNA"/>
</dbReference>
<accession>A0A1G2MU92</accession>
<protein>
    <recommendedName>
        <fullName evidence="3">Fibronectin type-III domain-containing protein</fullName>
    </recommendedName>
</protein>
<reference evidence="1 2" key="1">
    <citation type="journal article" date="2016" name="Nat. Commun.">
        <title>Thousands of microbial genomes shed light on interconnected biogeochemical processes in an aquifer system.</title>
        <authorList>
            <person name="Anantharaman K."/>
            <person name="Brown C.T."/>
            <person name="Hug L.A."/>
            <person name="Sharon I."/>
            <person name="Castelle C.J."/>
            <person name="Probst A.J."/>
            <person name="Thomas B.C."/>
            <person name="Singh A."/>
            <person name="Wilkins M.J."/>
            <person name="Karaoz U."/>
            <person name="Brodie E.L."/>
            <person name="Williams K.H."/>
            <person name="Hubbard S.S."/>
            <person name="Banfield J.F."/>
        </authorList>
    </citation>
    <scope>NUCLEOTIDE SEQUENCE [LARGE SCALE GENOMIC DNA]</scope>
</reference>
<dbReference type="Gene3D" id="2.60.40.10">
    <property type="entry name" value="Immunoglobulins"/>
    <property type="match status" value="2"/>
</dbReference>
<dbReference type="CDD" id="cd00063">
    <property type="entry name" value="FN3"/>
    <property type="match status" value="1"/>
</dbReference>
<evidence type="ECO:0000313" key="1">
    <source>
        <dbReference type="EMBL" id="OHA27450.1"/>
    </source>
</evidence>
<dbReference type="Proteomes" id="UP000177943">
    <property type="component" value="Unassembled WGS sequence"/>
</dbReference>
<dbReference type="InterPro" id="IPR013783">
    <property type="entry name" value="Ig-like_fold"/>
</dbReference>